<name>A0A067LWK9_BOTB1</name>
<gene>
    <name evidence="1" type="ORF">BOTBODRAFT_244101</name>
</gene>
<accession>A0A067LWK9</accession>
<evidence type="ECO:0000313" key="1">
    <source>
        <dbReference type="EMBL" id="KDQ06685.1"/>
    </source>
</evidence>
<reference evidence="2" key="1">
    <citation type="journal article" date="2014" name="Proc. Natl. Acad. Sci. U.S.A.">
        <title>Extensive sampling of basidiomycete genomes demonstrates inadequacy of the white-rot/brown-rot paradigm for wood decay fungi.</title>
        <authorList>
            <person name="Riley R."/>
            <person name="Salamov A.A."/>
            <person name="Brown D.W."/>
            <person name="Nagy L.G."/>
            <person name="Floudas D."/>
            <person name="Held B.W."/>
            <person name="Levasseur A."/>
            <person name="Lombard V."/>
            <person name="Morin E."/>
            <person name="Otillar R."/>
            <person name="Lindquist E.A."/>
            <person name="Sun H."/>
            <person name="LaButti K.M."/>
            <person name="Schmutz J."/>
            <person name="Jabbour D."/>
            <person name="Luo H."/>
            <person name="Baker S.E."/>
            <person name="Pisabarro A.G."/>
            <person name="Walton J.D."/>
            <person name="Blanchette R.A."/>
            <person name="Henrissat B."/>
            <person name="Martin F."/>
            <person name="Cullen D."/>
            <person name="Hibbett D.S."/>
            <person name="Grigoriev I.V."/>
        </authorList>
    </citation>
    <scope>NUCLEOTIDE SEQUENCE [LARGE SCALE GENOMIC DNA]</scope>
    <source>
        <strain evidence="2">FD-172 SS1</strain>
    </source>
</reference>
<dbReference type="Gene3D" id="3.80.10.10">
    <property type="entry name" value="Ribonuclease Inhibitor"/>
    <property type="match status" value="1"/>
</dbReference>
<protein>
    <submittedName>
        <fullName evidence="1">Uncharacterized protein</fullName>
    </submittedName>
</protein>
<dbReference type="EMBL" id="KL198126">
    <property type="protein sequence ID" value="KDQ06685.1"/>
    <property type="molecule type" value="Genomic_DNA"/>
</dbReference>
<sequence>MALRDALKPPPPIVLSAPAVNTSSLDESRTAVTSANLGRAPCTEAMQARPTYKKWQHLDLLKTLLGSNYQVEDGSVNLAHVDPRLWAILLQVYANLPPFFLRYNIPLGDKWLPLLQRVEPSNAFTLIVTLDLSSQRALTDDNIVNIKSLHQLSTFDCSGTRVTNCGVERLSKTLLFRDGVQKIGPWKLRVWYLKRCTFINDAVARFLASFPLLCLVDLRESGCRRPNIISWDPRKSGPHKFHVCTPSQALRQMAGEYPMLMFPSPSKPFALHVRELSYSRKPPRAQPTAILHGGYVAISHSNKIRLGHAEKEAWRQKEDEKLMQQYEWEERMSSRYQTWDDDPPEPCNCHSSFWDGDYWECTCGQNRASDEEVISCHLVPVMLTDGRFLER</sequence>
<dbReference type="HOGENOM" id="CLU_705940_0_0_1"/>
<keyword evidence="2" id="KW-1185">Reference proteome</keyword>
<evidence type="ECO:0000313" key="2">
    <source>
        <dbReference type="Proteomes" id="UP000027195"/>
    </source>
</evidence>
<dbReference type="InParanoid" id="A0A067LWK9"/>
<proteinExistence type="predicted"/>
<dbReference type="AlphaFoldDB" id="A0A067LWK9"/>
<dbReference type="Proteomes" id="UP000027195">
    <property type="component" value="Unassembled WGS sequence"/>
</dbReference>
<dbReference type="OrthoDB" id="3215314at2759"/>
<dbReference type="InterPro" id="IPR032675">
    <property type="entry name" value="LRR_dom_sf"/>
</dbReference>
<dbReference type="SUPFAM" id="SSF52047">
    <property type="entry name" value="RNI-like"/>
    <property type="match status" value="1"/>
</dbReference>
<organism evidence="1 2">
    <name type="scientific">Botryobasidium botryosum (strain FD-172 SS1)</name>
    <dbReference type="NCBI Taxonomy" id="930990"/>
    <lineage>
        <taxon>Eukaryota</taxon>
        <taxon>Fungi</taxon>
        <taxon>Dikarya</taxon>
        <taxon>Basidiomycota</taxon>
        <taxon>Agaricomycotina</taxon>
        <taxon>Agaricomycetes</taxon>
        <taxon>Cantharellales</taxon>
        <taxon>Botryobasidiaceae</taxon>
        <taxon>Botryobasidium</taxon>
    </lineage>
</organism>